<feature type="region of interest" description="Disordered" evidence="1">
    <location>
        <begin position="591"/>
        <end position="624"/>
    </location>
</feature>
<evidence type="ECO:0000313" key="3">
    <source>
        <dbReference type="EMBL" id="KAF4227962.1"/>
    </source>
</evidence>
<accession>A0A8H4GT93</accession>
<dbReference type="SUPFAM" id="SSF53167">
    <property type="entry name" value="Purine and uridine phosphorylases"/>
    <property type="match status" value="1"/>
</dbReference>
<dbReference type="InterPro" id="IPR000845">
    <property type="entry name" value="Nucleoside_phosphorylase_d"/>
</dbReference>
<feature type="domain" description="Nucleoside phosphorylase" evidence="2">
    <location>
        <begin position="283"/>
        <end position="571"/>
    </location>
</feature>
<dbReference type="AlphaFoldDB" id="A0A8H4GT93"/>
<dbReference type="Pfam" id="PF01048">
    <property type="entry name" value="PNP_UDP_1"/>
    <property type="match status" value="1"/>
</dbReference>
<dbReference type="Proteomes" id="UP000653565">
    <property type="component" value="Unassembled WGS sequence"/>
</dbReference>
<dbReference type="Gene3D" id="3.40.50.1580">
    <property type="entry name" value="Nucleoside phosphorylase domain"/>
    <property type="match status" value="1"/>
</dbReference>
<feature type="region of interest" description="Disordered" evidence="1">
    <location>
        <begin position="192"/>
        <end position="214"/>
    </location>
</feature>
<proteinExistence type="predicted"/>
<dbReference type="InterPro" id="IPR053137">
    <property type="entry name" value="NLR-like"/>
</dbReference>
<dbReference type="PANTHER" id="PTHR46082">
    <property type="entry name" value="ATP/GTP-BINDING PROTEIN-RELATED"/>
    <property type="match status" value="1"/>
</dbReference>
<dbReference type="GO" id="GO:0003824">
    <property type="term" value="F:catalytic activity"/>
    <property type="evidence" value="ECO:0007669"/>
    <property type="project" value="InterPro"/>
</dbReference>
<dbReference type="GO" id="GO:0009116">
    <property type="term" value="P:nucleoside metabolic process"/>
    <property type="evidence" value="ECO:0007669"/>
    <property type="project" value="InterPro"/>
</dbReference>
<feature type="region of interest" description="Disordered" evidence="1">
    <location>
        <begin position="240"/>
        <end position="271"/>
    </location>
</feature>
<organism evidence="3 4">
    <name type="scientific">Aspergillus fumigatiaffinis</name>
    <dbReference type="NCBI Taxonomy" id="340414"/>
    <lineage>
        <taxon>Eukaryota</taxon>
        <taxon>Fungi</taxon>
        <taxon>Dikarya</taxon>
        <taxon>Ascomycota</taxon>
        <taxon>Pezizomycotina</taxon>
        <taxon>Eurotiomycetes</taxon>
        <taxon>Eurotiomycetidae</taxon>
        <taxon>Eurotiales</taxon>
        <taxon>Aspergillaceae</taxon>
        <taxon>Aspergillus</taxon>
        <taxon>Aspergillus subgen. Fumigati</taxon>
    </lineage>
</organism>
<dbReference type="InterPro" id="IPR035994">
    <property type="entry name" value="Nucleoside_phosphorylase_sf"/>
</dbReference>
<evidence type="ECO:0000256" key="1">
    <source>
        <dbReference type="SAM" id="MobiDB-lite"/>
    </source>
</evidence>
<dbReference type="EMBL" id="JAAAPX010000162">
    <property type="protein sequence ID" value="KAF4227962.1"/>
    <property type="molecule type" value="Genomic_DNA"/>
</dbReference>
<name>A0A8H4GT93_9EURO</name>
<gene>
    <name evidence="3" type="ORF">CNMCM6805_002494</name>
</gene>
<keyword evidence="4" id="KW-1185">Reference proteome</keyword>
<sequence length="624" mass="69147">MPESKWGFLGTEPGIPAWLLYLQLQFSQPSDCKLSSANVELTFKKIAPTDMEPVYGSNLGPILTEYFGPRGVIGGLAKQNDVESIEQKPSIVFETTGVNLNTTAEGSSKNHLEMGKNWSLHGYTWPVDGDESGLHRRVEWIMKEAVPPHQIILHRDRIRVGLILQHDSEPFAITVRIEGRLQGSRGWFKFPPTESSPRRLRVRVSPSPNGQTPLDEVARRLDEDLTALIVRNYQMTSNLLKRSRSDDHESLGSQSSKEARHSAQRSGLYSTVERQKSRKDYTVGWICALPLEMAAARAMLDKIHPSMPTPPNDHNSYILGSVGPHNIVVACLPAGVYGIARAAIVASQMVATFPSIRFSLMVGIGGGVPNREPDIRLGDVVVSKPTGRLGGVVQYDYGKTVASGRFEQTGSLNKPPQTLLTTIAKMQAESMVCGSRISSHLAEMVLKHPQMQKFTYPGQDRDHLFRAEYDHMESDPTCESCDPMQRLSRPPRAEDTPIVHYGIVASGNQVMKHGGTRDRLAEEHGIMCFEMEAAGLMDTFPCLVIRGISDYADSHKNKEWQEYAAAAAAAYAKELLCMTPARQVEITPKTVGGDQVASCGSEKSFGKRRREEIDPWEENQWKGV</sequence>
<evidence type="ECO:0000313" key="4">
    <source>
        <dbReference type="Proteomes" id="UP000653565"/>
    </source>
</evidence>
<comment type="caution">
    <text evidence="3">The sequence shown here is derived from an EMBL/GenBank/DDBJ whole genome shotgun (WGS) entry which is preliminary data.</text>
</comment>
<protein>
    <recommendedName>
        <fullName evidence="2">Nucleoside phosphorylase domain-containing protein</fullName>
    </recommendedName>
</protein>
<reference evidence="3" key="1">
    <citation type="journal article" date="2020" name="bioRxiv">
        <title>Genomic and phenotypic heterogeneity of clinical isolates of the human pathogens Aspergillus fumigatus, Aspergillus lentulus and Aspergillus fumigatiaffinis.</title>
        <authorList>
            <person name="dos Santos R.A.C."/>
            <person name="Steenwyk J.L."/>
            <person name="Rivero-Menendez O."/>
            <person name="Mead M.E."/>
            <person name="Silva L.P."/>
            <person name="Bastos R.W."/>
            <person name="Alastruey-Izquierdo A."/>
            <person name="Goldman G.H."/>
            <person name="Rokas A."/>
        </authorList>
    </citation>
    <scope>NUCLEOTIDE SEQUENCE</scope>
    <source>
        <strain evidence="3">CNM-CM6805</strain>
    </source>
</reference>
<reference evidence="3" key="2">
    <citation type="submission" date="2020-04" db="EMBL/GenBank/DDBJ databases">
        <authorList>
            <person name="Santos R.A.C."/>
            <person name="Steenwyk J.L."/>
            <person name="Rivero-Menendez O."/>
            <person name="Mead M.E."/>
            <person name="Silva L.P."/>
            <person name="Bastos R.W."/>
            <person name="Alastruey-Izquierdo A."/>
            <person name="Goldman G.H."/>
            <person name="Rokas A."/>
        </authorList>
    </citation>
    <scope>NUCLEOTIDE SEQUENCE</scope>
    <source>
        <strain evidence="3">CNM-CM6805</strain>
    </source>
</reference>
<evidence type="ECO:0000259" key="2">
    <source>
        <dbReference type="Pfam" id="PF01048"/>
    </source>
</evidence>
<dbReference type="PANTHER" id="PTHR46082:SF11">
    <property type="entry name" value="AAA+ ATPASE DOMAIN-CONTAINING PROTEIN-RELATED"/>
    <property type="match status" value="1"/>
</dbReference>